<dbReference type="EMBL" id="UIVT01000004">
    <property type="protein sequence ID" value="SVP94890.1"/>
    <property type="molecule type" value="Genomic_DNA"/>
</dbReference>
<dbReference type="GO" id="GO:0004830">
    <property type="term" value="F:tryptophan-tRNA ligase activity"/>
    <property type="evidence" value="ECO:0007669"/>
    <property type="project" value="UniProtKB-EC"/>
</dbReference>
<keyword evidence="5 9" id="KW-0067">ATP-binding</keyword>
<evidence type="ECO:0000313" key="10">
    <source>
        <dbReference type="EMBL" id="SVP94890.1"/>
    </source>
</evidence>
<keyword evidence="6 9" id="KW-0648">Protein biosynthesis</keyword>
<evidence type="ECO:0000256" key="5">
    <source>
        <dbReference type="ARBA" id="ARBA00022840"/>
    </source>
</evidence>
<keyword evidence="4 9" id="KW-0547">Nucleotide-binding</keyword>
<dbReference type="InterPro" id="IPR001412">
    <property type="entry name" value="aa-tRNA-synth_I_CS"/>
</dbReference>
<dbReference type="PROSITE" id="PS00178">
    <property type="entry name" value="AA_TRNA_LIGASE_I"/>
    <property type="match status" value="1"/>
</dbReference>
<proteinExistence type="inferred from homology"/>
<dbReference type="Pfam" id="PF00579">
    <property type="entry name" value="tRNA-synt_1b"/>
    <property type="match status" value="1"/>
</dbReference>
<accession>A0A3B0N4V6</accession>
<reference evidence="10" key="1">
    <citation type="submission" date="2018-07" db="EMBL/GenBank/DDBJ databases">
        <authorList>
            <person name="Quirk P.G."/>
            <person name="Krulwich T.A."/>
        </authorList>
    </citation>
    <scope>NUCLEOTIDE SEQUENCE</scope>
    <source>
        <strain evidence="10">Anand</strain>
    </source>
</reference>
<dbReference type="PANTHER" id="PTHR43766:SF1">
    <property type="entry name" value="TRYPTOPHAN--TRNA LIGASE, MITOCHONDRIAL"/>
    <property type="match status" value="1"/>
</dbReference>
<keyword evidence="3 9" id="KW-0436">Ligase</keyword>
<dbReference type="NCBIfam" id="TIGR00233">
    <property type="entry name" value="trpS"/>
    <property type="match status" value="1"/>
</dbReference>
<dbReference type="InterPro" id="IPR014729">
    <property type="entry name" value="Rossmann-like_a/b/a_fold"/>
</dbReference>
<evidence type="ECO:0000256" key="4">
    <source>
        <dbReference type="ARBA" id="ARBA00022741"/>
    </source>
</evidence>
<gene>
    <name evidence="10" type="ORF">TAT_000369600</name>
    <name evidence="11" type="ORF">TAV_000369600</name>
</gene>
<dbReference type="PRINTS" id="PR01039">
    <property type="entry name" value="TRNASYNTHTRP"/>
</dbReference>
<sequence length="403" mass="46329">MHIKKIIYLLTLSFKLPFIYGLISPNKLLKGNVSFINSSKTHIFPGKHKPTHNNVTLSGIQPTGEIHIGNYIGCISPCLKYQRLHNDLNVMIADNHAISGLKSNDNLKKYIRSTIALSIASGINPEKTRIFVQSQFPQILELNWLLGSVVRTGKFYKIAQFRNRQIKVSKENLATFLYPLLMSSDIFALNASSIIAGPDQRIHLTLARYVARKLNRYLDTNFFVVPQMVKGFTYKVKSLSNGRKKMSKSSELKYDTINMLDTDDDIYRKIKNAKTQSSEDVMTPETSNLLHLYSFFSNKPYPELVKNTDLSKLFDLKMNLADSIIDFLKPIKMFVLDISFKFRKYYEIIGDDKLFDQILSKSNEYLSPKLNRRIKVSPISTTFSRKLKVFSTSKLLMYYLIII</sequence>
<evidence type="ECO:0000256" key="6">
    <source>
        <dbReference type="ARBA" id="ARBA00022917"/>
    </source>
</evidence>
<evidence type="ECO:0000256" key="3">
    <source>
        <dbReference type="ARBA" id="ARBA00022598"/>
    </source>
</evidence>
<comment type="similarity">
    <text evidence="1 9">Belongs to the class-I aminoacyl-tRNA synthetase family.</text>
</comment>
<dbReference type="Gene3D" id="3.40.50.620">
    <property type="entry name" value="HUPs"/>
    <property type="match status" value="1"/>
</dbReference>
<evidence type="ECO:0000256" key="8">
    <source>
        <dbReference type="ARBA" id="ARBA00030268"/>
    </source>
</evidence>
<dbReference type="GO" id="GO:0006436">
    <property type="term" value="P:tryptophanyl-tRNA aminoacylation"/>
    <property type="evidence" value="ECO:0007669"/>
    <property type="project" value="InterPro"/>
</dbReference>
<dbReference type="InterPro" id="IPR002306">
    <property type="entry name" value="Trp-tRNA-ligase"/>
</dbReference>
<keyword evidence="7 9" id="KW-0030">Aminoacyl-tRNA synthetase</keyword>
<dbReference type="AlphaFoldDB" id="A0A3B0N4V6"/>
<organism evidence="10">
    <name type="scientific">Theileria annulata</name>
    <dbReference type="NCBI Taxonomy" id="5874"/>
    <lineage>
        <taxon>Eukaryota</taxon>
        <taxon>Sar</taxon>
        <taxon>Alveolata</taxon>
        <taxon>Apicomplexa</taxon>
        <taxon>Aconoidasida</taxon>
        <taxon>Piroplasmida</taxon>
        <taxon>Theileriidae</taxon>
        <taxon>Theileria</taxon>
    </lineage>
</organism>
<dbReference type="PANTHER" id="PTHR43766">
    <property type="entry name" value="TRYPTOPHAN--TRNA LIGASE, MITOCHONDRIAL"/>
    <property type="match status" value="1"/>
</dbReference>
<dbReference type="GO" id="GO:0005739">
    <property type="term" value="C:mitochondrion"/>
    <property type="evidence" value="ECO:0007669"/>
    <property type="project" value="TreeGrafter"/>
</dbReference>
<protein>
    <recommendedName>
        <fullName evidence="2">tryptophan--tRNA ligase</fullName>
        <ecNumber evidence="2">6.1.1.2</ecNumber>
    </recommendedName>
    <alternativeName>
        <fullName evidence="8">Tryptophanyl-tRNA synthetase</fullName>
    </alternativeName>
</protein>
<dbReference type="InterPro" id="IPR002305">
    <property type="entry name" value="aa-tRNA-synth_Ic"/>
</dbReference>
<evidence type="ECO:0000256" key="9">
    <source>
        <dbReference type="RuleBase" id="RU363036"/>
    </source>
</evidence>
<evidence type="ECO:0000256" key="1">
    <source>
        <dbReference type="ARBA" id="ARBA00005594"/>
    </source>
</evidence>
<dbReference type="VEuPathDB" id="PiroplasmaDB:TA10040"/>
<name>A0A3B0N4V6_THEAN</name>
<dbReference type="GO" id="GO:0005524">
    <property type="term" value="F:ATP binding"/>
    <property type="evidence" value="ECO:0007669"/>
    <property type="project" value="UniProtKB-KW"/>
</dbReference>
<dbReference type="EC" id="6.1.1.2" evidence="2"/>
<dbReference type="InterPro" id="IPR050203">
    <property type="entry name" value="Trp-tRNA_synthetase"/>
</dbReference>
<evidence type="ECO:0000256" key="2">
    <source>
        <dbReference type="ARBA" id="ARBA00013161"/>
    </source>
</evidence>
<dbReference type="SUPFAM" id="SSF52374">
    <property type="entry name" value="Nucleotidylyl transferase"/>
    <property type="match status" value="1"/>
</dbReference>
<dbReference type="Gene3D" id="1.10.240.10">
    <property type="entry name" value="Tyrosyl-Transfer RNA Synthetase"/>
    <property type="match status" value="1"/>
</dbReference>
<evidence type="ECO:0000256" key="7">
    <source>
        <dbReference type="ARBA" id="ARBA00023146"/>
    </source>
</evidence>
<evidence type="ECO:0000313" key="11">
    <source>
        <dbReference type="EMBL" id="SVP95533.1"/>
    </source>
</evidence>
<dbReference type="EMBL" id="UIVS01000004">
    <property type="protein sequence ID" value="SVP95533.1"/>
    <property type="molecule type" value="Genomic_DNA"/>
</dbReference>